<sequence>MDRTGVPLVGLGQLVVVALVIVALYGFLQDFMSPDWPAWILAPLLLIGFRGAISMTREGSIARAALWQTGLVIVPFTAIYGLLDIVFKSDVPVWLLTPVIVGSLWLLFAQVVDLESD</sequence>
<comment type="caution">
    <text evidence="2">The sequence shown here is derived from an EMBL/GenBank/DDBJ whole genome shotgun (WGS) entry which is preliminary data.</text>
</comment>
<dbReference type="RefSeq" id="WP_249903786.1">
    <property type="nucleotide sequence ID" value="NZ_JAMGBA010000001.1"/>
</dbReference>
<keyword evidence="3" id="KW-1185">Reference proteome</keyword>
<name>A0ABT0RUG5_9SPHN</name>
<evidence type="ECO:0000313" key="3">
    <source>
        <dbReference type="Proteomes" id="UP001203410"/>
    </source>
</evidence>
<keyword evidence="1" id="KW-1133">Transmembrane helix</keyword>
<gene>
    <name evidence="2" type="ORF">LZ496_06570</name>
</gene>
<feature type="transmembrane region" description="Helical" evidence="1">
    <location>
        <begin position="65"/>
        <end position="87"/>
    </location>
</feature>
<protein>
    <recommendedName>
        <fullName evidence="4">SPW repeat-containing protein</fullName>
    </recommendedName>
</protein>
<feature type="transmembrane region" description="Helical" evidence="1">
    <location>
        <begin position="93"/>
        <end position="112"/>
    </location>
</feature>
<dbReference type="EMBL" id="JAMGBA010000001">
    <property type="protein sequence ID" value="MCL6698446.1"/>
    <property type="molecule type" value="Genomic_DNA"/>
</dbReference>
<keyword evidence="1" id="KW-0812">Transmembrane</keyword>
<evidence type="ECO:0008006" key="4">
    <source>
        <dbReference type="Google" id="ProtNLM"/>
    </source>
</evidence>
<proteinExistence type="predicted"/>
<reference evidence="2 3" key="1">
    <citation type="submission" date="2022-05" db="EMBL/GenBank/DDBJ databases">
        <authorList>
            <person name="Jo J.-H."/>
            <person name="Im W.-T."/>
        </authorList>
    </citation>
    <scope>NUCLEOTIDE SEQUENCE [LARGE SCALE GENOMIC DNA]</scope>
    <source>
        <strain evidence="2 3">NSE70-1</strain>
    </source>
</reference>
<accession>A0ABT0RUG5</accession>
<feature type="transmembrane region" description="Helical" evidence="1">
    <location>
        <begin position="7"/>
        <end position="28"/>
    </location>
</feature>
<feature type="transmembrane region" description="Helical" evidence="1">
    <location>
        <begin position="34"/>
        <end position="53"/>
    </location>
</feature>
<evidence type="ECO:0000256" key="1">
    <source>
        <dbReference type="SAM" id="Phobius"/>
    </source>
</evidence>
<evidence type="ECO:0000313" key="2">
    <source>
        <dbReference type="EMBL" id="MCL6698446.1"/>
    </source>
</evidence>
<organism evidence="2 3">
    <name type="scientific">Sphingomonas caseinilyticus</name>
    <dbReference type="NCBI Taxonomy" id="2908205"/>
    <lineage>
        <taxon>Bacteria</taxon>
        <taxon>Pseudomonadati</taxon>
        <taxon>Pseudomonadota</taxon>
        <taxon>Alphaproteobacteria</taxon>
        <taxon>Sphingomonadales</taxon>
        <taxon>Sphingomonadaceae</taxon>
        <taxon>Sphingomonas</taxon>
    </lineage>
</organism>
<dbReference type="Proteomes" id="UP001203410">
    <property type="component" value="Unassembled WGS sequence"/>
</dbReference>
<keyword evidence="1" id="KW-0472">Membrane</keyword>